<accession>A0A652YS57</accession>
<sequence length="456" mass="49906">MPRWYRHPVLRMTPTDAQTFWISEKIPNDQLLLYCFEGQSESLEDVRRAVLDRASSIPDLCVRIREVPWHLDYPLWEPMPVDQSLVVTHRLPDSSWEQCINAIEVLLENHVNPRATPWLLHLFEGVHGAPRCDGPALIAVLQVAHSLADGKRASAVARTLFSADEPKTTEIDRRSISSVEILARAALRLPSQIYRLFRDGRAGHQAQLQLQADTESGVVAPQAPNRPKVTSNIAPDAHRLVRMVVRDAADLRADGVSVTVGAMTAISVAMTKYLLAADGVVPPELGAEVTIAKDGKPKSRNHFRNAGVGLFPEVADLRERAERITESLAERRARAAHPSSAASDRALEAVPGPLIRWGVQQYDFTAIPETVTGNTVVSSVARGAADLVFGGATVRFTAGFPSLSPVMSLTHGVHGIGDTVTISITTSPSAIADIDHYEQLMHDAIDEVRDTFARRV</sequence>
<comment type="caution">
    <text evidence="2">The sequence shown here is derived from an EMBL/GenBank/DDBJ whole genome shotgun (WGS) entry which is preliminary data.</text>
</comment>
<dbReference type="EMBL" id="VNIQ01000002">
    <property type="protein sequence ID" value="TYQ05948.1"/>
    <property type="molecule type" value="Genomic_DNA"/>
</dbReference>
<dbReference type="AlphaFoldDB" id="A0A652YS57"/>
<protein>
    <submittedName>
        <fullName evidence="2">Uncharacterized protein DUF1298</fullName>
    </submittedName>
</protein>
<proteinExistence type="predicted"/>
<evidence type="ECO:0000313" key="2">
    <source>
        <dbReference type="EMBL" id="TYQ05948.1"/>
    </source>
</evidence>
<organism evidence="2">
    <name type="scientific">Nocardia globerula</name>
    <dbReference type="NCBI Taxonomy" id="1818"/>
    <lineage>
        <taxon>Bacteria</taxon>
        <taxon>Bacillati</taxon>
        <taxon>Actinomycetota</taxon>
        <taxon>Actinomycetes</taxon>
        <taxon>Mycobacteriales</taxon>
        <taxon>Nocardiaceae</taxon>
        <taxon>Nocardia</taxon>
    </lineage>
</organism>
<evidence type="ECO:0000259" key="1">
    <source>
        <dbReference type="Pfam" id="PF06974"/>
    </source>
</evidence>
<feature type="domain" description="O-acyltransferase WSD1 C-terminal" evidence="1">
    <location>
        <begin position="314"/>
        <end position="448"/>
    </location>
</feature>
<gene>
    <name evidence="2" type="ORF">FNL38_10277</name>
</gene>
<dbReference type="Pfam" id="PF06974">
    <property type="entry name" value="WS_DGAT_C"/>
    <property type="match status" value="1"/>
</dbReference>
<reference evidence="2" key="1">
    <citation type="submission" date="2019-07" db="EMBL/GenBank/DDBJ databases">
        <title>Genomic Encyclopedia of Type Strains, Phase IV (KMG-IV): sequencing the most valuable type-strain genomes for metagenomic binning, comparative biology and taxonomic classification.</title>
        <authorList>
            <person name="Goeker M."/>
        </authorList>
    </citation>
    <scope>NUCLEOTIDE SEQUENCE</scope>
    <source>
        <strain evidence="2">DSM 44596</strain>
    </source>
</reference>
<name>A0A652YS57_NOCGL</name>
<dbReference type="InterPro" id="IPR009721">
    <property type="entry name" value="O-acyltransferase_WSD1_C"/>
</dbReference>